<proteinExistence type="predicted"/>
<keyword evidence="2" id="KW-1185">Reference proteome</keyword>
<accession>A0A4C2ADJ2</accession>
<gene>
    <name evidence="1" type="ORF">EVAR_100355_1</name>
</gene>
<protein>
    <submittedName>
        <fullName evidence="1">Uncharacterized protein</fullName>
    </submittedName>
</protein>
<dbReference type="AlphaFoldDB" id="A0A4C2ADJ2"/>
<dbReference type="Proteomes" id="UP000299102">
    <property type="component" value="Unassembled WGS sequence"/>
</dbReference>
<dbReference type="EMBL" id="BGZK01003075">
    <property type="protein sequence ID" value="GBP98138.1"/>
    <property type="molecule type" value="Genomic_DNA"/>
</dbReference>
<name>A0A4C2ADJ2_EUMVA</name>
<sequence length="104" mass="12080">MISYHASYSSIYLVISQPFHPKEFCFELSFPIQWPQASRNLMYKHASPRDSAVTYRPTTSKAAVLTDLYALVSRINEDCYSFRNVLRSTYRTTRSTQQPVTFVV</sequence>
<evidence type="ECO:0000313" key="1">
    <source>
        <dbReference type="EMBL" id="GBP98138.1"/>
    </source>
</evidence>
<organism evidence="1 2">
    <name type="scientific">Eumeta variegata</name>
    <name type="common">Bagworm moth</name>
    <name type="synonym">Eumeta japonica</name>
    <dbReference type="NCBI Taxonomy" id="151549"/>
    <lineage>
        <taxon>Eukaryota</taxon>
        <taxon>Metazoa</taxon>
        <taxon>Ecdysozoa</taxon>
        <taxon>Arthropoda</taxon>
        <taxon>Hexapoda</taxon>
        <taxon>Insecta</taxon>
        <taxon>Pterygota</taxon>
        <taxon>Neoptera</taxon>
        <taxon>Endopterygota</taxon>
        <taxon>Lepidoptera</taxon>
        <taxon>Glossata</taxon>
        <taxon>Ditrysia</taxon>
        <taxon>Tineoidea</taxon>
        <taxon>Psychidae</taxon>
        <taxon>Oiketicinae</taxon>
        <taxon>Eumeta</taxon>
    </lineage>
</organism>
<evidence type="ECO:0000313" key="2">
    <source>
        <dbReference type="Proteomes" id="UP000299102"/>
    </source>
</evidence>
<reference evidence="1 2" key="1">
    <citation type="journal article" date="2019" name="Commun. Biol.">
        <title>The bagworm genome reveals a unique fibroin gene that provides high tensile strength.</title>
        <authorList>
            <person name="Kono N."/>
            <person name="Nakamura H."/>
            <person name="Ohtoshi R."/>
            <person name="Tomita M."/>
            <person name="Numata K."/>
            <person name="Arakawa K."/>
        </authorList>
    </citation>
    <scope>NUCLEOTIDE SEQUENCE [LARGE SCALE GENOMIC DNA]</scope>
</reference>
<comment type="caution">
    <text evidence="1">The sequence shown here is derived from an EMBL/GenBank/DDBJ whole genome shotgun (WGS) entry which is preliminary data.</text>
</comment>